<keyword evidence="3" id="KW-1185">Reference proteome</keyword>
<reference evidence="2 3" key="1">
    <citation type="submission" date="2024-02" db="EMBL/GenBank/DDBJ databases">
        <title>Expansion and revision of Xanthobacter and proposal of Roseixanthobacter gen. nov.</title>
        <authorList>
            <person name="Soltysiak M.P.M."/>
            <person name="Jalihal A."/>
            <person name="Ory A."/>
            <person name="Chrisophersen C."/>
            <person name="Lee A.D."/>
            <person name="Boulton J."/>
            <person name="Springer M."/>
        </authorList>
    </citation>
    <scope>NUCLEOTIDE SEQUENCE [LARGE SCALE GENOMIC DNA]</scope>
    <source>
        <strain evidence="2 3">CB5</strain>
    </source>
</reference>
<evidence type="ECO:0000313" key="3">
    <source>
        <dbReference type="Proteomes" id="UP001604043"/>
    </source>
</evidence>
<dbReference type="SUPFAM" id="SSF53850">
    <property type="entry name" value="Periplasmic binding protein-like II"/>
    <property type="match status" value="1"/>
</dbReference>
<dbReference type="Proteomes" id="UP001604043">
    <property type="component" value="Unassembled WGS sequence"/>
</dbReference>
<dbReference type="Gene3D" id="3.40.190.150">
    <property type="entry name" value="Bordetella uptake gene, domain 1"/>
    <property type="match status" value="1"/>
</dbReference>
<evidence type="ECO:0000256" key="1">
    <source>
        <dbReference type="ARBA" id="ARBA00006987"/>
    </source>
</evidence>
<dbReference type="InterPro" id="IPR005064">
    <property type="entry name" value="BUG"/>
</dbReference>
<organism evidence="2 3">
    <name type="scientific">Xanthobacter aminoxidans</name>
    <dbReference type="NCBI Taxonomy" id="186280"/>
    <lineage>
        <taxon>Bacteria</taxon>
        <taxon>Pseudomonadati</taxon>
        <taxon>Pseudomonadota</taxon>
        <taxon>Alphaproteobacteria</taxon>
        <taxon>Hyphomicrobiales</taxon>
        <taxon>Xanthobacteraceae</taxon>
        <taxon>Xanthobacter</taxon>
    </lineage>
</organism>
<comment type="similarity">
    <text evidence="1">Belongs to the UPF0065 (bug) family.</text>
</comment>
<dbReference type="Pfam" id="PF03401">
    <property type="entry name" value="TctC"/>
    <property type="match status" value="1"/>
</dbReference>
<dbReference type="Gene3D" id="3.40.190.10">
    <property type="entry name" value="Periplasmic binding protein-like II"/>
    <property type="match status" value="1"/>
</dbReference>
<comment type="caution">
    <text evidence="2">The sequence shown here is derived from an EMBL/GenBank/DDBJ whole genome shotgun (WGS) entry which is preliminary data.</text>
</comment>
<dbReference type="PANTHER" id="PTHR42928:SF5">
    <property type="entry name" value="BLR1237 PROTEIN"/>
    <property type="match status" value="1"/>
</dbReference>
<dbReference type="CDD" id="cd07012">
    <property type="entry name" value="PBP2_Bug_TTT"/>
    <property type="match status" value="1"/>
</dbReference>
<dbReference type="PIRSF" id="PIRSF017082">
    <property type="entry name" value="YflP"/>
    <property type="match status" value="1"/>
</dbReference>
<dbReference type="InterPro" id="IPR042100">
    <property type="entry name" value="Bug_dom1"/>
</dbReference>
<proteinExistence type="inferred from homology"/>
<evidence type="ECO:0000313" key="2">
    <source>
        <dbReference type="EMBL" id="MFG1255373.1"/>
    </source>
</evidence>
<gene>
    <name evidence="2" type="ORF">V5F30_24395</name>
</gene>
<dbReference type="RefSeq" id="WP_394010285.1">
    <property type="nucleotide sequence ID" value="NZ_JBAFUR010000010.1"/>
</dbReference>
<sequence>MNGENMREILGCAVAALLLVGPAAAQSSYPDRPVRLIVPFAAGGATDVVARLIGSELSKAFNQTFVVENKPGASGMIGVDAVAKSKPDGYTLGVSPGTPLVVVPYLDPKSPFRPERDLEFITPVYDAPFILCARPDLPQKTLAAFLAAAKTDTREPSYGTVGIASVNHALHEEMARRSGTRMLHVPYTGEAPIMPALMTGQVDIAFITPASATGLIKEGKILGLASGGPGRVAALPDMPTISEVMGWPDYSAHTWTMLIGPKGMPEDVTARLNAATTRILADPEVQSRLAKLGLVAMGGSLADTAAFVRSEAKRFQDIVRLNDIRRE</sequence>
<dbReference type="PANTHER" id="PTHR42928">
    <property type="entry name" value="TRICARBOXYLATE-BINDING PROTEIN"/>
    <property type="match status" value="1"/>
</dbReference>
<dbReference type="EMBL" id="JBAFUR010000010">
    <property type="protein sequence ID" value="MFG1255373.1"/>
    <property type="molecule type" value="Genomic_DNA"/>
</dbReference>
<accession>A0ABW6ZQV4</accession>
<protein>
    <submittedName>
        <fullName evidence="2">Tripartite tricarboxylate transporter substrate binding protein</fullName>
    </submittedName>
</protein>
<name>A0ABW6ZQV4_9HYPH</name>